<evidence type="ECO:0000256" key="3">
    <source>
        <dbReference type="ARBA" id="ARBA00022801"/>
    </source>
</evidence>
<dbReference type="PANTHER" id="PTHR43788:SF8">
    <property type="entry name" value="DNA-BINDING PROTEIN SMUBP-2"/>
    <property type="match status" value="1"/>
</dbReference>
<dbReference type="SUPFAM" id="SSF52540">
    <property type="entry name" value="P-loop containing nucleoside triphosphate hydrolases"/>
    <property type="match status" value="1"/>
</dbReference>
<evidence type="ECO:0000256" key="2">
    <source>
        <dbReference type="ARBA" id="ARBA00022741"/>
    </source>
</evidence>
<dbReference type="PROSITE" id="PS00758">
    <property type="entry name" value="ARGE_DAPE_CPG2_1"/>
    <property type="match status" value="1"/>
</dbReference>
<comment type="caution">
    <text evidence="8">The sequence shown here is derived from an EMBL/GenBank/DDBJ whole genome shotgun (WGS) entry which is preliminary data.</text>
</comment>
<gene>
    <name evidence="8" type="ORF">H9J30_04565</name>
</gene>
<dbReference type="InterPro" id="IPR041677">
    <property type="entry name" value="DNA2/NAM7_AAA_11"/>
</dbReference>
<dbReference type="Pfam" id="PF13087">
    <property type="entry name" value="AAA_12"/>
    <property type="match status" value="1"/>
</dbReference>
<evidence type="ECO:0000256" key="4">
    <source>
        <dbReference type="ARBA" id="ARBA00022806"/>
    </source>
</evidence>
<organism evidence="8 9">
    <name type="scientific">Shewanella cutis</name>
    <dbReference type="NCBI Taxonomy" id="2766780"/>
    <lineage>
        <taxon>Bacteria</taxon>
        <taxon>Pseudomonadati</taxon>
        <taxon>Pseudomonadota</taxon>
        <taxon>Gammaproteobacteria</taxon>
        <taxon>Alteromonadales</taxon>
        <taxon>Shewanellaceae</taxon>
        <taxon>Shewanella</taxon>
    </lineage>
</organism>
<dbReference type="InterPro" id="IPR050534">
    <property type="entry name" value="Coronavir_polyprotein_1ab"/>
</dbReference>
<comment type="similarity">
    <text evidence="1">Belongs to the DNA2/NAM7 helicase family.</text>
</comment>
<dbReference type="Gene3D" id="3.40.50.300">
    <property type="entry name" value="P-loop containing nucleotide triphosphate hydrolases"/>
    <property type="match status" value="2"/>
</dbReference>
<dbReference type="InterPro" id="IPR027417">
    <property type="entry name" value="P-loop_NTPase"/>
</dbReference>
<dbReference type="RefSeq" id="WP_240129924.1">
    <property type="nucleotide sequence ID" value="NZ_JACSDI010000001.1"/>
</dbReference>
<evidence type="ECO:0000313" key="8">
    <source>
        <dbReference type="EMBL" id="MCG9963202.1"/>
    </source>
</evidence>
<keyword evidence="2" id="KW-0547">Nucleotide-binding</keyword>
<evidence type="ECO:0000256" key="1">
    <source>
        <dbReference type="ARBA" id="ARBA00007913"/>
    </source>
</evidence>
<evidence type="ECO:0000259" key="6">
    <source>
        <dbReference type="Pfam" id="PF13086"/>
    </source>
</evidence>
<feature type="domain" description="DNA2/NAM7 helicase helicase" evidence="6">
    <location>
        <begin position="261"/>
        <end position="560"/>
    </location>
</feature>
<dbReference type="InterPro" id="IPR001261">
    <property type="entry name" value="ArgE/DapE_CS"/>
</dbReference>
<reference evidence="8 9" key="1">
    <citation type="submission" date="2020-08" db="EMBL/GenBank/DDBJ databases">
        <title>Whole genome sequence of Shewanella sp strain PS-2.</title>
        <authorList>
            <person name="Das S.K."/>
        </authorList>
    </citation>
    <scope>NUCLEOTIDE SEQUENCE [LARGE SCALE GENOMIC DNA]</scope>
    <source>
        <strain evidence="8 9">PS-2</strain>
    </source>
</reference>
<evidence type="ECO:0000313" key="9">
    <source>
        <dbReference type="Proteomes" id="UP000829384"/>
    </source>
</evidence>
<dbReference type="GO" id="GO:0004386">
    <property type="term" value="F:helicase activity"/>
    <property type="evidence" value="ECO:0007669"/>
    <property type="project" value="UniProtKB-KW"/>
</dbReference>
<dbReference type="PANTHER" id="PTHR43788">
    <property type="entry name" value="DNA2/NAM7 HELICASE FAMILY MEMBER"/>
    <property type="match status" value="1"/>
</dbReference>
<dbReference type="EMBL" id="JACSDI010000001">
    <property type="protein sequence ID" value="MCG9963202.1"/>
    <property type="molecule type" value="Genomic_DNA"/>
</dbReference>
<proteinExistence type="inferred from homology"/>
<dbReference type="Proteomes" id="UP000829384">
    <property type="component" value="Unassembled WGS sequence"/>
</dbReference>
<sequence>MQGILNYYKLCFQQDSAEINLWASHQLAEQDQLLLQGDDELSSGFLPRLPVPFAPASALMARSALYLREKVLLHCCLFFCGTVELNGEKRKVVTPLLYRECQLQADGDNIYLESNHSFSGGGPFTINEALLEKLVVEGHSLSQELRDNPTDISGWIAWLRAGQANVDTSHLLHFPKLIDEAEFAQLCRKRGQFMVSRSQIILAERSIASRGILHELDKLSTTLDFSAPLQALFADTPPTGINNISASVETQEAYLPGLLSRAQIQALTIAANQTLGQISGPPGTGKSYTIATVAAEQVLRGKSVLIVAHTDVAVDVIADKLQQQFQLGSSLIRAGSPQFIKVLKNQIDEMLHGQHPASDEAVSDRLLLNAKQQLNTVTRQQTKMEAGFIHHCRHAIRRGQKLATLQQGQSRWRLGFYNWAYRAGIKQFAQQWHELDKLTALIAQKEDLSLKYLQLATHYRLNQLLKHKRSTLVSFASALRARQSAKQLDGFYKTDFDALKQTFPIWLSSLASLHKVLPMEQQMFDLVIIDEATQANIAACLPALQRAKAALVVGDSKQLRHFSFLSRAKQIQIQTQLGLAADCRGLMSYRDASMLDLVSQSLASQSQVVFLNEHFRSKPELIQFSNQQFYQGMLKIMQHRPCTSSGHLHRIHVTGSRDSKGINAIEAEALIQKLSQLIDEQENALVPASIGVLSCFRNQTEYLSQQILARFSAQQLERHQLRIATPFGFQGEERDIMLLSFSITANDSRAAVYLNRADMFNVAITRAKQMQWLFLSVQAHELPNNNLLATYLASAGQFQAAHNYIDVLDSFGQSVAQAIEAKGITVWRAYHMAGLELDILCRYGNQYLAIDLIGYPGPWADFFEIELYKLLQRAGIKLIPVSYGLWCQQRELCIQYICQQLGITPAARAAL</sequence>
<feature type="domain" description="DNA2/NAM7 helicase-like C-terminal" evidence="7">
    <location>
        <begin position="594"/>
        <end position="772"/>
    </location>
</feature>
<name>A0ABS9QS90_9GAMM</name>
<keyword evidence="5" id="KW-0067">ATP-binding</keyword>
<dbReference type="InterPro" id="IPR047187">
    <property type="entry name" value="SF1_C_Upf1"/>
</dbReference>
<evidence type="ECO:0000256" key="5">
    <source>
        <dbReference type="ARBA" id="ARBA00022840"/>
    </source>
</evidence>
<protein>
    <submittedName>
        <fullName evidence="8">DNA2/NAM7 family helicase</fullName>
    </submittedName>
</protein>
<dbReference type="InterPro" id="IPR041679">
    <property type="entry name" value="DNA2/NAM7-like_C"/>
</dbReference>
<keyword evidence="3" id="KW-0378">Hydrolase</keyword>
<accession>A0ABS9QS90</accession>
<dbReference type="Pfam" id="PF13086">
    <property type="entry name" value="AAA_11"/>
    <property type="match status" value="1"/>
</dbReference>
<keyword evidence="9" id="KW-1185">Reference proteome</keyword>
<evidence type="ECO:0000259" key="7">
    <source>
        <dbReference type="Pfam" id="PF13087"/>
    </source>
</evidence>
<dbReference type="CDD" id="cd18808">
    <property type="entry name" value="SF1_C_Upf1"/>
    <property type="match status" value="1"/>
</dbReference>
<keyword evidence="4 8" id="KW-0347">Helicase</keyword>